<evidence type="ECO:0000313" key="3">
    <source>
        <dbReference type="Proteomes" id="UP000769617"/>
    </source>
</evidence>
<dbReference type="Gene3D" id="3.10.450.50">
    <property type="match status" value="1"/>
</dbReference>
<reference evidence="2 3" key="1">
    <citation type="submission" date="2021-07" db="EMBL/GenBank/DDBJ databases">
        <authorList>
            <person name="So Y."/>
        </authorList>
    </citation>
    <scope>NUCLEOTIDE SEQUENCE [LARGE SCALE GENOMIC DNA]</scope>
    <source>
        <strain evidence="2 3">Y3S6</strain>
    </source>
</reference>
<dbReference type="EMBL" id="JAHYCA010000002">
    <property type="protein sequence ID" value="MBW6390652.1"/>
    <property type="molecule type" value="Genomic_DNA"/>
</dbReference>
<dbReference type="InterPro" id="IPR032710">
    <property type="entry name" value="NTF2-like_dom_sf"/>
</dbReference>
<comment type="caution">
    <text evidence="2">The sequence shown here is derived from an EMBL/GenBank/DDBJ whole genome shotgun (WGS) entry which is preliminary data.</text>
</comment>
<dbReference type="InterPro" id="IPR027843">
    <property type="entry name" value="DUF4440"/>
</dbReference>
<feature type="domain" description="DUF4440" evidence="1">
    <location>
        <begin position="10"/>
        <end position="117"/>
    </location>
</feature>
<name>A0ABS6ZKR1_9GAMM</name>
<keyword evidence="3" id="KW-1185">Reference proteome</keyword>
<evidence type="ECO:0000313" key="2">
    <source>
        <dbReference type="EMBL" id="MBW6390652.1"/>
    </source>
</evidence>
<dbReference type="RefSeq" id="WP_219791021.1">
    <property type="nucleotide sequence ID" value="NZ_JAHYCA010000002.1"/>
</dbReference>
<dbReference type="Proteomes" id="UP000769617">
    <property type="component" value="Unassembled WGS sequence"/>
</dbReference>
<dbReference type="SUPFAM" id="SSF54427">
    <property type="entry name" value="NTF2-like"/>
    <property type="match status" value="1"/>
</dbReference>
<proteinExistence type="predicted"/>
<organism evidence="2 3">
    <name type="scientific">Billgrantia antri</name>
    <dbReference type="NCBI Taxonomy" id="2846777"/>
    <lineage>
        <taxon>Bacteria</taxon>
        <taxon>Pseudomonadati</taxon>
        <taxon>Pseudomonadota</taxon>
        <taxon>Gammaproteobacteria</taxon>
        <taxon>Oceanospirillales</taxon>
        <taxon>Halomonadaceae</taxon>
        <taxon>Billgrantia</taxon>
    </lineage>
</organism>
<gene>
    <name evidence="2" type="ORF">KPL81_05695</name>
</gene>
<sequence length="142" mass="16489">MEDMVHEKLLETRRQWYAAYVDGNVGRMDHMQLDDFVLIDEAGLRGKLDQLGEIAEAVAADRWFGRHSQAEDLVLELMPLGDVVSIYGEGRIVEDDRVRYRLNFSELWQKKNGEWWVRSLHFTKSATSAGWQCNWTKGQQTA</sequence>
<accession>A0ABS6ZKR1</accession>
<evidence type="ECO:0000259" key="1">
    <source>
        <dbReference type="Pfam" id="PF14534"/>
    </source>
</evidence>
<dbReference type="Pfam" id="PF14534">
    <property type="entry name" value="DUF4440"/>
    <property type="match status" value="1"/>
</dbReference>
<protein>
    <submittedName>
        <fullName evidence="2">Nuclear transport factor 2 family protein</fullName>
    </submittedName>
</protein>